<gene>
    <name evidence="3" type="ORF">ACFQ04_11505</name>
</gene>
<evidence type="ECO:0000256" key="1">
    <source>
        <dbReference type="ARBA" id="ARBA00022679"/>
    </source>
</evidence>
<dbReference type="EMBL" id="JBHTIL010000001">
    <property type="protein sequence ID" value="MFD0926357.1"/>
    <property type="molecule type" value="Genomic_DNA"/>
</dbReference>
<dbReference type="InterPro" id="IPR007235">
    <property type="entry name" value="Glyco_trans_28_C"/>
</dbReference>
<dbReference type="RefSeq" id="WP_253645760.1">
    <property type="nucleotide sequence ID" value="NZ_BAAAMO010000002.1"/>
</dbReference>
<proteinExistence type="predicted"/>
<dbReference type="SUPFAM" id="SSF53756">
    <property type="entry name" value="UDP-Glycosyltransferase/glycogen phosphorylase"/>
    <property type="match status" value="1"/>
</dbReference>
<name>A0ABW3G7C6_9NOCA</name>
<reference evidence="4" key="1">
    <citation type="journal article" date="2019" name="Int. J. Syst. Evol. Microbiol.">
        <title>The Global Catalogue of Microorganisms (GCM) 10K type strain sequencing project: providing services to taxonomists for standard genome sequencing and annotation.</title>
        <authorList>
            <consortium name="The Broad Institute Genomics Platform"/>
            <consortium name="The Broad Institute Genome Sequencing Center for Infectious Disease"/>
            <person name="Wu L."/>
            <person name="Ma J."/>
        </authorList>
    </citation>
    <scope>NUCLEOTIDE SEQUENCE [LARGE SCALE GENOMIC DNA]</scope>
    <source>
        <strain evidence="4">CCUG 50873</strain>
    </source>
</reference>
<dbReference type="PANTHER" id="PTHR21015">
    <property type="entry name" value="UDP-N-ACETYLGLUCOSAMINE--N-ACETYLMURAMYL-(PENTAPEPTIDE) PYROPHOSPHORYL-UNDECAPRENOL N-ACETYLGLUCOSAMINE TRANSFERASE 1"/>
    <property type="match status" value="1"/>
</dbReference>
<organism evidence="3 4">
    <name type="scientific">Williamsia deligens</name>
    <dbReference type="NCBI Taxonomy" id="321325"/>
    <lineage>
        <taxon>Bacteria</taxon>
        <taxon>Bacillati</taxon>
        <taxon>Actinomycetota</taxon>
        <taxon>Actinomycetes</taxon>
        <taxon>Mycobacteriales</taxon>
        <taxon>Nocardiaceae</taxon>
        <taxon>Williamsia</taxon>
    </lineage>
</organism>
<comment type="caution">
    <text evidence="3">The sequence shown here is derived from an EMBL/GenBank/DDBJ whole genome shotgun (WGS) entry which is preliminary data.</text>
</comment>
<dbReference type="PANTHER" id="PTHR21015:SF22">
    <property type="entry name" value="GLYCOSYLTRANSFERASE"/>
    <property type="match status" value="1"/>
</dbReference>
<feature type="domain" description="Glycosyl transferase family 28 C-terminal" evidence="2">
    <location>
        <begin position="218"/>
        <end position="297"/>
    </location>
</feature>
<dbReference type="Gene3D" id="3.40.50.2000">
    <property type="entry name" value="Glycogen Phosphorylase B"/>
    <property type="match status" value="1"/>
</dbReference>
<accession>A0ABW3G7C6</accession>
<evidence type="ECO:0000313" key="4">
    <source>
        <dbReference type="Proteomes" id="UP001597068"/>
    </source>
</evidence>
<keyword evidence="1" id="KW-0808">Transferase</keyword>
<protein>
    <submittedName>
        <fullName evidence="3">Glycosyltransferase</fullName>
    </submittedName>
</protein>
<evidence type="ECO:0000313" key="3">
    <source>
        <dbReference type="EMBL" id="MFD0926357.1"/>
    </source>
</evidence>
<sequence length="327" mass="34107">MIGWYVHHQGMGHAHRADSIARALDEPVTVLSSRARPTGHAAAVWVTLPMDTGPDAADPTAGGVVHWAPLRTPGMTARMAAIADWIDRTQPSLVVVDVSVEVAAFVRLMGVPVVVMAMPGDRDDTAHALAYDMATAIVAPWSRDVYDPQWLAARADKTTWVGSISRFDGRAPSARPLSTTPTVAVLGGAGGGAMTLQAVEQWARADSRFAFRAVGATGAPWTDDVWPVLTEAAVVVTHAGQNAVADVAASGRPAVVVPRERPFAEQSRTATALAEHRVAAVRDDWPAPSAISDALDDALAIGASRWSDLRTSGAATRAAAAIAGVAG</sequence>
<dbReference type="Pfam" id="PF04101">
    <property type="entry name" value="Glyco_tran_28_C"/>
    <property type="match status" value="1"/>
</dbReference>
<evidence type="ECO:0000259" key="2">
    <source>
        <dbReference type="Pfam" id="PF04101"/>
    </source>
</evidence>
<dbReference type="Proteomes" id="UP001597068">
    <property type="component" value="Unassembled WGS sequence"/>
</dbReference>
<keyword evidence="4" id="KW-1185">Reference proteome</keyword>